<feature type="transmembrane region" description="Helical" evidence="8">
    <location>
        <begin position="54"/>
        <end position="76"/>
    </location>
</feature>
<dbReference type="CDD" id="cd05387">
    <property type="entry name" value="BY-kinase"/>
    <property type="match status" value="1"/>
</dbReference>
<dbReference type="PANTHER" id="PTHR32309:SF31">
    <property type="entry name" value="CAPSULAR EXOPOLYSACCHARIDE FAMILY"/>
    <property type="match status" value="1"/>
</dbReference>
<keyword evidence="8" id="KW-0812">Transmembrane</keyword>
<dbReference type="SUPFAM" id="SSF52540">
    <property type="entry name" value="P-loop containing nucleoside triphosphate hydrolases"/>
    <property type="match status" value="1"/>
</dbReference>
<organism evidence="10 11">
    <name type="scientific">Gaopeijia maritima</name>
    <dbReference type="NCBI Taxonomy" id="3119007"/>
    <lineage>
        <taxon>Bacteria</taxon>
        <taxon>Pseudomonadati</taxon>
        <taxon>Gemmatimonadota</taxon>
        <taxon>Longimicrobiia</taxon>
        <taxon>Gaopeijiales</taxon>
        <taxon>Gaopeijiaceae</taxon>
        <taxon>Gaopeijia</taxon>
    </lineage>
</organism>
<evidence type="ECO:0000313" key="10">
    <source>
        <dbReference type="EMBL" id="MEK9501851.1"/>
    </source>
</evidence>
<dbReference type="EC" id="2.7.10.2" evidence="10"/>
<keyword evidence="11" id="KW-1185">Reference proteome</keyword>
<sequence>MSERLPTLRDGDQLPSTEFQPAPPPPEELWGEPVDESGGGGLPIKRLLMALRRYWWIVVLAGGVGVAAGLFATTLAEPQYSASGTIWLEQTSSAEEAQGPVRSPELFQGYAWQELLRTGLVLDSVVITQRLYLEARTDDREDMSSLFLSDQARYGSYVLSVDAAGESFTLATNDGVEVDRGPVGGPVGQEVGIRWRPNAEVLSPGRVIRFSLLSPRTVTDRLKEQIQSRMDQEGNVLFMELQGPDPEDVTGTVNAILARFEQVAADLKRIALDEQTEALKEQRDRAEQDMIAAELALRDYQIYTITLPSEQDRAGPINPGVAQTQDPVFTNFFGMQIQANEIERDRQRILEVLESSGDSEVPISQLELIPSVQNSSELRQIFGEYNQRQAQYRALRERYTPEHTLVKAEGQALATLEDETIPRMLTDLAGALDTRAVELESRIETTSQELQAIPDRAIREASLERTFITARDQFLNINQRWELSRLASLSSVSDVRILDYAEPPQFPSDDPRAFLAILAFGACLGLGMLTAVLLDRSDDRFRYPEDVSRGLGLEILGTIPRVSPKAGANFEVQEAFRELRLRLMYAHGSAGPLMVAISSPGPEEGKTFISSNLALSFAETGRRTLLIDADTRRGDMHHILGVERKPGLVDYLSGGRAEGLIQKTEYPNLHVLASGTRLARAPELLTGQQMQRLLTRLKSHYEVIIVDTPPMAAGADAFQLGLLTGAMAIVFRAGTSDKALVEAKLKSLGDVPLRILGGILNDLSARVIKSYGYHSAYYLPGYEAEDEAFEDDDSPRALPANAGAAD</sequence>
<keyword evidence="5" id="KW-0829">Tyrosine-protein kinase</keyword>
<protein>
    <submittedName>
        <fullName evidence="10">Polysaccharide biosynthesis tyrosine autokinase</fullName>
        <ecNumber evidence="10">2.7.10.2</ecNumber>
    </submittedName>
</protein>
<dbReference type="InterPro" id="IPR027417">
    <property type="entry name" value="P-loop_NTPase"/>
</dbReference>
<dbReference type="Gene3D" id="3.40.50.300">
    <property type="entry name" value="P-loop containing nucleotide triphosphate hydrolases"/>
    <property type="match status" value="1"/>
</dbReference>
<dbReference type="EMBL" id="JBBHLI010000007">
    <property type="protein sequence ID" value="MEK9501851.1"/>
    <property type="molecule type" value="Genomic_DNA"/>
</dbReference>
<evidence type="ECO:0000256" key="5">
    <source>
        <dbReference type="ARBA" id="ARBA00023137"/>
    </source>
</evidence>
<dbReference type="Proteomes" id="UP001484239">
    <property type="component" value="Unassembled WGS sequence"/>
</dbReference>
<evidence type="ECO:0000259" key="9">
    <source>
        <dbReference type="Pfam" id="PF13614"/>
    </source>
</evidence>
<feature type="region of interest" description="Disordered" evidence="7">
    <location>
        <begin position="1"/>
        <end position="36"/>
    </location>
</feature>
<feature type="domain" description="AAA" evidence="9">
    <location>
        <begin position="605"/>
        <end position="711"/>
    </location>
</feature>
<dbReference type="RefSeq" id="WP_405283715.1">
    <property type="nucleotide sequence ID" value="NZ_CP144380.1"/>
</dbReference>
<keyword evidence="3" id="KW-0418">Kinase</keyword>
<evidence type="ECO:0000256" key="4">
    <source>
        <dbReference type="ARBA" id="ARBA00022840"/>
    </source>
</evidence>
<evidence type="ECO:0000256" key="2">
    <source>
        <dbReference type="ARBA" id="ARBA00022741"/>
    </source>
</evidence>
<keyword evidence="6" id="KW-0175">Coiled coil</keyword>
<feature type="coiled-coil region" evidence="6">
    <location>
        <begin position="269"/>
        <end position="296"/>
    </location>
</feature>
<reference evidence="10 11" key="1">
    <citation type="submission" date="2024-02" db="EMBL/GenBank/DDBJ databases">
        <title>A novel Gemmatimonadota bacterium.</title>
        <authorList>
            <person name="Du Z.-J."/>
            <person name="Ye Y.-Q."/>
        </authorList>
    </citation>
    <scope>NUCLEOTIDE SEQUENCE [LARGE SCALE GENOMIC DNA]</scope>
    <source>
        <strain evidence="10 11">DH-20</strain>
    </source>
</reference>
<evidence type="ECO:0000256" key="6">
    <source>
        <dbReference type="SAM" id="Coils"/>
    </source>
</evidence>
<dbReference type="Pfam" id="PF13614">
    <property type="entry name" value="AAA_31"/>
    <property type="match status" value="1"/>
</dbReference>
<evidence type="ECO:0000313" key="11">
    <source>
        <dbReference type="Proteomes" id="UP001484239"/>
    </source>
</evidence>
<comment type="caution">
    <text evidence="10">The sequence shown here is derived from an EMBL/GenBank/DDBJ whole genome shotgun (WGS) entry which is preliminary data.</text>
</comment>
<evidence type="ECO:0000256" key="8">
    <source>
        <dbReference type="SAM" id="Phobius"/>
    </source>
</evidence>
<dbReference type="InterPro" id="IPR025669">
    <property type="entry name" value="AAA_dom"/>
</dbReference>
<dbReference type="InterPro" id="IPR005702">
    <property type="entry name" value="Wzc-like_C"/>
</dbReference>
<gene>
    <name evidence="10" type="ORF">WI372_12740</name>
</gene>
<keyword evidence="2" id="KW-0547">Nucleotide-binding</keyword>
<keyword evidence="1 10" id="KW-0808">Transferase</keyword>
<dbReference type="NCBIfam" id="TIGR01007">
    <property type="entry name" value="eps_fam"/>
    <property type="match status" value="1"/>
</dbReference>
<evidence type="ECO:0000256" key="1">
    <source>
        <dbReference type="ARBA" id="ARBA00022679"/>
    </source>
</evidence>
<name>A0ABU9EAT1_9BACT</name>
<proteinExistence type="predicted"/>
<feature type="compositionally biased region" description="Basic and acidic residues" evidence="7">
    <location>
        <begin position="1"/>
        <end position="12"/>
    </location>
</feature>
<evidence type="ECO:0000256" key="7">
    <source>
        <dbReference type="SAM" id="MobiDB-lite"/>
    </source>
</evidence>
<dbReference type="InterPro" id="IPR050445">
    <property type="entry name" value="Bact_polysacc_biosynth/exp"/>
</dbReference>
<keyword evidence="8" id="KW-1133">Transmembrane helix</keyword>
<dbReference type="PANTHER" id="PTHR32309">
    <property type="entry name" value="TYROSINE-PROTEIN KINASE"/>
    <property type="match status" value="1"/>
</dbReference>
<keyword evidence="8" id="KW-0472">Membrane</keyword>
<accession>A0ABU9EAT1</accession>
<dbReference type="GO" id="GO:0004715">
    <property type="term" value="F:non-membrane spanning protein tyrosine kinase activity"/>
    <property type="evidence" value="ECO:0007669"/>
    <property type="project" value="UniProtKB-EC"/>
</dbReference>
<evidence type="ECO:0000256" key="3">
    <source>
        <dbReference type="ARBA" id="ARBA00022777"/>
    </source>
</evidence>
<keyword evidence="4" id="KW-0067">ATP-binding</keyword>